<dbReference type="SUPFAM" id="SSF103247">
    <property type="entry name" value="TT1751-like"/>
    <property type="match status" value="1"/>
</dbReference>
<dbReference type="EMBL" id="JBAKBA010000021">
    <property type="protein sequence ID" value="MEL0659507.1"/>
    <property type="molecule type" value="Genomic_DNA"/>
</dbReference>
<protein>
    <submittedName>
        <fullName evidence="3">DUF302 domain-containing protein</fullName>
    </submittedName>
</protein>
<dbReference type="Pfam" id="PF03625">
    <property type="entry name" value="DUF302"/>
    <property type="match status" value="1"/>
</dbReference>
<dbReference type="PANTHER" id="PTHR38342">
    <property type="entry name" value="SLR5037 PROTEIN"/>
    <property type="match status" value="1"/>
</dbReference>
<dbReference type="Gene3D" id="3.30.310.70">
    <property type="entry name" value="TT1751-like domain"/>
    <property type="match status" value="1"/>
</dbReference>
<evidence type="ECO:0000313" key="4">
    <source>
        <dbReference type="Proteomes" id="UP001366060"/>
    </source>
</evidence>
<gene>
    <name evidence="3" type="ORF">V6255_10200</name>
</gene>
<dbReference type="PANTHER" id="PTHR38342:SF2">
    <property type="entry name" value="INNER MEMBRANE OR EXPORTED"/>
    <property type="match status" value="1"/>
</dbReference>
<dbReference type="InterPro" id="IPR035923">
    <property type="entry name" value="TT1751-like_sf"/>
</dbReference>
<proteinExistence type="predicted"/>
<keyword evidence="4" id="KW-1185">Reference proteome</keyword>
<sequence length="149" mass="16321">MKKLITLLFLSLFISSHANAADGLISVESKHSVKETADKFASIVEQKGLTLFARIDHQKNAAGVDLTLRETEVILFGSPKVGTPLMQCAQTMAIDLPQKVLVWKDADNKVWLSYNDPEYLKKRHSIEGCDPVIKKVSNVLSALTGAAAK</sequence>
<accession>A0ABU9HCA4</accession>
<organism evidence="3 4">
    <name type="scientific">Psychromonas arctica</name>
    <dbReference type="NCBI Taxonomy" id="168275"/>
    <lineage>
        <taxon>Bacteria</taxon>
        <taxon>Pseudomonadati</taxon>
        <taxon>Pseudomonadota</taxon>
        <taxon>Gammaproteobacteria</taxon>
        <taxon>Alteromonadales</taxon>
        <taxon>Psychromonadaceae</taxon>
        <taxon>Psychromonas</taxon>
    </lineage>
</organism>
<dbReference type="CDD" id="cd14797">
    <property type="entry name" value="DUF302"/>
    <property type="match status" value="1"/>
</dbReference>
<feature type="signal peptide" evidence="1">
    <location>
        <begin position="1"/>
        <end position="20"/>
    </location>
</feature>
<reference evidence="3 4" key="1">
    <citation type="submission" date="2024-02" db="EMBL/GenBank/DDBJ databases">
        <title>Bacteria isolated from the canopy kelp, Nereocystis luetkeana.</title>
        <authorList>
            <person name="Pfister C.A."/>
            <person name="Younker I.T."/>
            <person name="Light S.H."/>
        </authorList>
    </citation>
    <scope>NUCLEOTIDE SEQUENCE [LARGE SCALE GENOMIC DNA]</scope>
    <source>
        <strain evidence="3 4">TI.2.07</strain>
    </source>
</reference>
<evidence type="ECO:0000259" key="2">
    <source>
        <dbReference type="Pfam" id="PF03625"/>
    </source>
</evidence>
<dbReference type="Proteomes" id="UP001366060">
    <property type="component" value="Unassembled WGS sequence"/>
</dbReference>
<feature type="chain" id="PRO_5045806430" evidence="1">
    <location>
        <begin position="21"/>
        <end position="149"/>
    </location>
</feature>
<dbReference type="InterPro" id="IPR005180">
    <property type="entry name" value="DUF302"/>
</dbReference>
<feature type="domain" description="DUF302" evidence="2">
    <location>
        <begin position="55"/>
        <end position="117"/>
    </location>
</feature>
<keyword evidence="1" id="KW-0732">Signal</keyword>
<name>A0ABU9HCA4_9GAMM</name>
<evidence type="ECO:0000256" key="1">
    <source>
        <dbReference type="SAM" id="SignalP"/>
    </source>
</evidence>
<dbReference type="RefSeq" id="WP_341628056.1">
    <property type="nucleotide sequence ID" value="NZ_JBAKBA010000021.1"/>
</dbReference>
<comment type="caution">
    <text evidence="3">The sequence shown here is derived from an EMBL/GenBank/DDBJ whole genome shotgun (WGS) entry which is preliminary data.</text>
</comment>
<evidence type="ECO:0000313" key="3">
    <source>
        <dbReference type="EMBL" id="MEL0659507.1"/>
    </source>
</evidence>